<evidence type="ECO:0000256" key="1">
    <source>
        <dbReference type="SAM" id="MobiDB-lite"/>
    </source>
</evidence>
<dbReference type="AlphaFoldDB" id="A0A8S3XMC8"/>
<feature type="region of interest" description="Disordered" evidence="1">
    <location>
        <begin position="178"/>
        <end position="197"/>
    </location>
</feature>
<evidence type="ECO:0000313" key="3">
    <source>
        <dbReference type="Proteomes" id="UP000691718"/>
    </source>
</evidence>
<dbReference type="OrthoDB" id="6155932at2759"/>
<dbReference type="PANTHER" id="PTHR46609:SF8">
    <property type="entry name" value="YQAJ VIRAL RECOMBINASE DOMAIN-CONTAINING PROTEIN"/>
    <property type="match status" value="1"/>
</dbReference>
<dbReference type="InterPro" id="IPR051703">
    <property type="entry name" value="NF-kappa-B_Signaling_Reg"/>
</dbReference>
<comment type="caution">
    <text evidence="2">The sequence shown here is derived from an EMBL/GenBank/DDBJ whole genome shotgun (WGS) entry which is preliminary data.</text>
</comment>
<dbReference type="PANTHER" id="PTHR46609">
    <property type="entry name" value="EXONUCLEASE, PHAGE-TYPE/RECB, C-TERMINAL DOMAIN-CONTAINING PROTEIN"/>
    <property type="match status" value="1"/>
</dbReference>
<name>A0A8S3XMC8_PARAO</name>
<organism evidence="2 3">
    <name type="scientific">Parnassius apollo</name>
    <name type="common">Apollo butterfly</name>
    <name type="synonym">Papilio apollo</name>
    <dbReference type="NCBI Taxonomy" id="110799"/>
    <lineage>
        <taxon>Eukaryota</taxon>
        <taxon>Metazoa</taxon>
        <taxon>Ecdysozoa</taxon>
        <taxon>Arthropoda</taxon>
        <taxon>Hexapoda</taxon>
        <taxon>Insecta</taxon>
        <taxon>Pterygota</taxon>
        <taxon>Neoptera</taxon>
        <taxon>Endopterygota</taxon>
        <taxon>Lepidoptera</taxon>
        <taxon>Glossata</taxon>
        <taxon>Ditrysia</taxon>
        <taxon>Papilionoidea</taxon>
        <taxon>Papilionidae</taxon>
        <taxon>Parnassiinae</taxon>
        <taxon>Parnassini</taxon>
        <taxon>Parnassius</taxon>
        <taxon>Parnassius</taxon>
    </lineage>
</organism>
<keyword evidence="3" id="KW-1185">Reference proteome</keyword>
<protein>
    <submittedName>
        <fullName evidence="2">(apollo) hypothetical protein</fullName>
    </submittedName>
</protein>
<evidence type="ECO:0000313" key="2">
    <source>
        <dbReference type="EMBL" id="CAG5027675.1"/>
    </source>
</evidence>
<feature type="compositionally biased region" description="Basic and acidic residues" evidence="1">
    <location>
        <begin position="178"/>
        <end position="193"/>
    </location>
</feature>
<dbReference type="EMBL" id="CAJQZP010001189">
    <property type="protein sequence ID" value="CAG5027675.1"/>
    <property type="molecule type" value="Genomic_DNA"/>
</dbReference>
<sequence length="320" mass="37354">MKLRRYTVRAIKLRKREEVSDNQKMIKLRSDILNALYHSFGSHFNCDDAICPATDKTDRNTALDLANTVLWRKMSQIVSFLASNAKSLVFDVDSNPAETFNSVIAKYVGGKRINYTQRNSYQERCVAAAISFNTKRPIYTIYKRIFGKPTGKYTNSYETQKLKRKVYKRSFRKRFRRNMDDPDYGQKARRPDMTEEDFQMSKSEFLKQMELSDQQRDDLQIHTIDQSSSQEWLENRKNRLTASIFGKICKRKENISCAPLVRSIVKPQIISNVPSIKYGKANEQTALAQLSRQESITITRCGLYIHHHHHHHYSPSQVHC</sequence>
<accession>A0A8S3XMC8</accession>
<dbReference type="Proteomes" id="UP000691718">
    <property type="component" value="Unassembled WGS sequence"/>
</dbReference>
<gene>
    <name evidence="2" type="ORF">PAPOLLO_LOCUS18881</name>
</gene>
<reference evidence="2" key="1">
    <citation type="submission" date="2021-04" db="EMBL/GenBank/DDBJ databases">
        <authorList>
            <person name="Tunstrom K."/>
        </authorList>
    </citation>
    <scope>NUCLEOTIDE SEQUENCE</scope>
</reference>
<proteinExistence type="predicted"/>